<name>A0A2Z6IC49_9BURK</name>
<dbReference type="InterPro" id="IPR037175">
    <property type="entry name" value="KFase_sf"/>
</dbReference>
<dbReference type="EMBL" id="AP018786">
    <property type="protein sequence ID" value="BBF24165.1"/>
    <property type="molecule type" value="Genomic_DNA"/>
</dbReference>
<dbReference type="Gene3D" id="3.50.30.50">
    <property type="entry name" value="Putative cyclase"/>
    <property type="match status" value="1"/>
</dbReference>
<dbReference type="SUPFAM" id="SSF102198">
    <property type="entry name" value="Putative cyclase"/>
    <property type="match status" value="1"/>
</dbReference>
<evidence type="ECO:0000313" key="1">
    <source>
        <dbReference type="EMBL" id="BBF24165.1"/>
    </source>
</evidence>
<dbReference type="GO" id="GO:0004061">
    <property type="term" value="F:arylformamidase activity"/>
    <property type="evidence" value="ECO:0007669"/>
    <property type="project" value="InterPro"/>
</dbReference>
<gene>
    <name evidence="1" type="primary">kynB</name>
    <name evidence="1" type="ORF">SUTMEG_20560</name>
</gene>
<sequence length="225" mass="23520">MPLWDITAPLSPETPVYPGDEPVRFRRTASIDRGDAANVSAFSMSVHAGTHVDAPSHLGFEGDADAIPLEVLTGECVVVDLSRAPEGVEPEAPFSVRLEDATGALQHAFEAVEAAGTGPVVRLLFKTGGRPVTGLDSQFVRALCERGVRLIGLELSSIDPETGPEAETLPAHRAALAAGTVVLENLVLEGVPEGRYELWALPTALVGLDAAPVRAVLRGPLGPLA</sequence>
<accession>A0A2Z6IC49</accession>
<dbReference type="RefSeq" id="WP_120177908.1">
    <property type="nucleotide sequence ID" value="NZ_AP018786.1"/>
</dbReference>
<keyword evidence="2" id="KW-1185">Reference proteome</keyword>
<reference evidence="1 2" key="1">
    <citation type="journal article" date="2018" name="Int. J. Syst. Evol. Microbiol.">
        <title>Mesosutterella multiformis gen. nov., sp. nov., a member of the family Sutterellaceae and Sutterella megalosphaeroides sp. nov., isolated from human faeces.</title>
        <authorList>
            <person name="Sakamoto M."/>
            <person name="Ikeyama N."/>
            <person name="Kunihiro T."/>
            <person name="Iino T."/>
            <person name="Yuki M."/>
            <person name="Ohkuma M."/>
        </authorList>
    </citation>
    <scope>NUCLEOTIDE SEQUENCE [LARGE SCALE GENOMIC DNA]</scope>
    <source>
        <strain evidence="1 2">6FBBBH3</strain>
    </source>
</reference>
<dbReference type="PANTHER" id="PTHR31118:SF32">
    <property type="entry name" value="KYNURENINE FORMAMIDASE"/>
    <property type="match status" value="1"/>
</dbReference>
<protein>
    <submittedName>
        <fullName evidence="1">Kynurenine formamidase</fullName>
    </submittedName>
</protein>
<proteinExistence type="predicted"/>
<dbReference type="KEGG" id="sutt:SUTMEG_20560"/>
<dbReference type="PANTHER" id="PTHR31118">
    <property type="entry name" value="CYCLASE-LIKE PROTEIN 2"/>
    <property type="match status" value="1"/>
</dbReference>
<dbReference type="Proteomes" id="UP000271003">
    <property type="component" value="Chromosome"/>
</dbReference>
<dbReference type="GO" id="GO:0019441">
    <property type="term" value="P:L-tryptophan catabolic process to kynurenine"/>
    <property type="evidence" value="ECO:0007669"/>
    <property type="project" value="InterPro"/>
</dbReference>
<dbReference type="InterPro" id="IPR007325">
    <property type="entry name" value="KFase/CYL"/>
</dbReference>
<dbReference type="Pfam" id="PF04199">
    <property type="entry name" value="Cyclase"/>
    <property type="match status" value="1"/>
</dbReference>
<dbReference type="AlphaFoldDB" id="A0A2Z6IC49"/>
<organism evidence="1 2">
    <name type="scientific">Sutterella megalosphaeroides</name>
    <dbReference type="NCBI Taxonomy" id="2494234"/>
    <lineage>
        <taxon>Bacteria</taxon>
        <taxon>Pseudomonadati</taxon>
        <taxon>Pseudomonadota</taxon>
        <taxon>Betaproteobacteria</taxon>
        <taxon>Burkholderiales</taxon>
        <taxon>Sutterellaceae</taxon>
        <taxon>Sutterella</taxon>
    </lineage>
</organism>
<dbReference type="OrthoDB" id="9796085at2"/>
<evidence type="ECO:0000313" key="2">
    <source>
        <dbReference type="Proteomes" id="UP000271003"/>
    </source>
</evidence>